<dbReference type="GO" id="GO:0005856">
    <property type="term" value="C:cytoskeleton"/>
    <property type="evidence" value="ECO:0007669"/>
    <property type="project" value="UniProtKB-SubCell"/>
</dbReference>
<evidence type="ECO:0000313" key="8">
    <source>
        <dbReference type="Proteomes" id="UP001295684"/>
    </source>
</evidence>
<keyword evidence="3" id="KW-0963">Cytoplasm</keyword>
<accession>A0AAD1Y131</accession>
<evidence type="ECO:0000313" key="7">
    <source>
        <dbReference type="EMBL" id="CAI2382569.1"/>
    </source>
</evidence>
<protein>
    <submittedName>
        <fullName evidence="7">Uncharacterized protein</fullName>
    </submittedName>
</protein>
<comment type="subcellular location">
    <subcellularLocation>
        <location evidence="1">Cell projection</location>
        <location evidence="1">Cilium</location>
    </subcellularLocation>
    <subcellularLocation>
        <location evidence="2">Cytoplasm</location>
        <location evidence="2">Cytoskeleton</location>
    </subcellularLocation>
</comment>
<dbReference type="Pfam" id="PF14886">
    <property type="entry name" value="FAM183"/>
    <property type="match status" value="1"/>
</dbReference>
<comment type="similarity">
    <text evidence="6">Belongs to the CFAP144 family.</text>
</comment>
<evidence type="ECO:0000256" key="3">
    <source>
        <dbReference type="ARBA" id="ARBA00022490"/>
    </source>
</evidence>
<evidence type="ECO:0000256" key="6">
    <source>
        <dbReference type="ARBA" id="ARBA00034777"/>
    </source>
</evidence>
<name>A0AAD1Y131_EUPCR</name>
<dbReference type="PANTHER" id="PTHR33865:SF3">
    <property type="entry name" value="PROTEIN FAM183B"/>
    <property type="match status" value="1"/>
</dbReference>
<keyword evidence="8" id="KW-1185">Reference proteome</keyword>
<sequence length="150" mass="17940">MWIKKLLWARNESEFISKENKWQKRFPKSDFSINPTRMEKITDKPNHITPSVPYKVSKETNTLDDPVDRAFKLDSMRRKIQTRGMVPRQKYVLPQTSAHEIGWHTGPAETTKQKHSQWNKKRTETHITQFADEYVRMKAINPFKVRNRDE</sequence>
<comment type="caution">
    <text evidence="7">The sequence shown here is derived from an EMBL/GenBank/DDBJ whole genome shotgun (WGS) entry which is preliminary data.</text>
</comment>
<dbReference type="EMBL" id="CAMPGE010024755">
    <property type="protein sequence ID" value="CAI2382569.1"/>
    <property type="molecule type" value="Genomic_DNA"/>
</dbReference>
<evidence type="ECO:0000256" key="5">
    <source>
        <dbReference type="ARBA" id="ARBA00023273"/>
    </source>
</evidence>
<dbReference type="Proteomes" id="UP001295684">
    <property type="component" value="Unassembled WGS sequence"/>
</dbReference>
<evidence type="ECO:0000256" key="1">
    <source>
        <dbReference type="ARBA" id="ARBA00004138"/>
    </source>
</evidence>
<dbReference type="InterPro" id="IPR029214">
    <property type="entry name" value="CFAP144"/>
</dbReference>
<keyword evidence="4" id="KW-0206">Cytoskeleton</keyword>
<evidence type="ECO:0000256" key="4">
    <source>
        <dbReference type="ARBA" id="ARBA00023212"/>
    </source>
</evidence>
<organism evidence="7 8">
    <name type="scientific">Euplotes crassus</name>
    <dbReference type="NCBI Taxonomy" id="5936"/>
    <lineage>
        <taxon>Eukaryota</taxon>
        <taxon>Sar</taxon>
        <taxon>Alveolata</taxon>
        <taxon>Ciliophora</taxon>
        <taxon>Intramacronucleata</taxon>
        <taxon>Spirotrichea</taxon>
        <taxon>Hypotrichia</taxon>
        <taxon>Euplotida</taxon>
        <taxon>Euplotidae</taxon>
        <taxon>Moneuplotes</taxon>
    </lineage>
</organism>
<gene>
    <name evidence="7" type="ORF">ECRASSUSDP1_LOCUS24047</name>
</gene>
<keyword evidence="5" id="KW-0966">Cell projection</keyword>
<dbReference type="AlphaFoldDB" id="A0AAD1Y131"/>
<dbReference type="PANTHER" id="PTHR33865">
    <property type="entry name" value="PROTEIN FAM183B"/>
    <property type="match status" value="1"/>
</dbReference>
<evidence type="ECO:0000256" key="2">
    <source>
        <dbReference type="ARBA" id="ARBA00004245"/>
    </source>
</evidence>
<reference evidence="7" key="1">
    <citation type="submission" date="2023-07" db="EMBL/GenBank/DDBJ databases">
        <authorList>
            <consortium name="AG Swart"/>
            <person name="Singh M."/>
            <person name="Singh A."/>
            <person name="Seah K."/>
            <person name="Emmerich C."/>
        </authorList>
    </citation>
    <scope>NUCLEOTIDE SEQUENCE</scope>
    <source>
        <strain evidence="7">DP1</strain>
    </source>
</reference>
<proteinExistence type="inferred from homology"/>
<dbReference type="GO" id="GO:0097546">
    <property type="term" value="C:ciliary base"/>
    <property type="evidence" value="ECO:0007669"/>
    <property type="project" value="TreeGrafter"/>
</dbReference>